<proteinExistence type="predicted"/>
<gene>
    <name evidence="2" type="ORF">HNQ34_001953</name>
</gene>
<organism evidence="2 3">
    <name type="scientific">Anoxybacteroides tepidamans</name>
    <dbReference type="NCBI Taxonomy" id="265948"/>
    <lineage>
        <taxon>Bacteria</taxon>
        <taxon>Bacillati</taxon>
        <taxon>Bacillota</taxon>
        <taxon>Bacilli</taxon>
        <taxon>Bacillales</taxon>
        <taxon>Anoxybacillaceae</taxon>
        <taxon>Anoxybacteroides</taxon>
    </lineage>
</organism>
<reference evidence="2 3" key="1">
    <citation type="submission" date="2020-08" db="EMBL/GenBank/DDBJ databases">
        <title>Genomic Encyclopedia of Type Strains, Phase IV (KMG-IV): sequencing the most valuable type-strain genomes for metagenomic binning, comparative biology and taxonomic classification.</title>
        <authorList>
            <person name="Goeker M."/>
        </authorList>
    </citation>
    <scope>NUCLEOTIDE SEQUENCE [LARGE SCALE GENOMIC DNA]</scope>
    <source>
        <strain evidence="2 3">DSM 16325</strain>
    </source>
</reference>
<keyword evidence="2" id="KW-0808">Transferase</keyword>
<dbReference type="InterPro" id="IPR029063">
    <property type="entry name" value="SAM-dependent_MTases_sf"/>
</dbReference>
<feature type="domain" description="Methyltransferase type 11" evidence="1">
    <location>
        <begin position="2"/>
        <end position="55"/>
    </location>
</feature>
<protein>
    <submittedName>
        <fullName evidence="2">Ubiquinone/menaquinone biosynthesis C-methylase UbiE</fullName>
    </submittedName>
</protein>
<evidence type="ECO:0000313" key="3">
    <source>
        <dbReference type="Proteomes" id="UP000520011"/>
    </source>
</evidence>
<comment type="caution">
    <text evidence="2">The sequence shown here is derived from an EMBL/GenBank/DDBJ whole genome shotgun (WGS) entry which is preliminary data.</text>
</comment>
<sequence length="59" mass="6434">MLEFGVGTGNLMKKLLVEAGKTVYGIEPSAPMRELALEKLAGASIQDSDFLHFPLLNDR</sequence>
<dbReference type="AlphaFoldDB" id="A0A7W8MWP8"/>
<dbReference type="InterPro" id="IPR013216">
    <property type="entry name" value="Methyltransf_11"/>
</dbReference>
<dbReference type="GO" id="GO:0008757">
    <property type="term" value="F:S-adenosylmethionine-dependent methyltransferase activity"/>
    <property type="evidence" value="ECO:0007669"/>
    <property type="project" value="InterPro"/>
</dbReference>
<dbReference type="EMBL" id="JACHEP010000009">
    <property type="protein sequence ID" value="MBB5324855.1"/>
    <property type="molecule type" value="Genomic_DNA"/>
</dbReference>
<dbReference type="Proteomes" id="UP000520011">
    <property type="component" value="Unassembled WGS sequence"/>
</dbReference>
<evidence type="ECO:0000313" key="2">
    <source>
        <dbReference type="EMBL" id="MBB5324855.1"/>
    </source>
</evidence>
<keyword evidence="2" id="KW-0489">Methyltransferase</keyword>
<dbReference type="Pfam" id="PF08241">
    <property type="entry name" value="Methyltransf_11"/>
    <property type="match status" value="1"/>
</dbReference>
<dbReference type="GO" id="GO:0032259">
    <property type="term" value="P:methylation"/>
    <property type="evidence" value="ECO:0007669"/>
    <property type="project" value="UniProtKB-KW"/>
</dbReference>
<dbReference type="SUPFAM" id="SSF53335">
    <property type="entry name" value="S-adenosyl-L-methionine-dependent methyltransferases"/>
    <property type="match status" value="1"/>
</dbReference>
<keyword evidence="3" id="KW-1185">Reference proteome</keyword>
<accession>A0A7W8MWP8</accession>
<keyword evidence="2" id="KW-0830">Ubiquinone</keyword>
<dbReference type="Gene3D" id="3.40.50.150">
    <property type="entry name" value="Vaccinia Virus protein VP39"/>
    <property type="match status" value="1"/>
</dbReference>
<evidence type="ECO:0000259" key="1">
    <source>
        <dbReference type="Pfam" id="PF08241"/>
    </source>
</evidence>
<name>A0A7W8MWP8_9BACL</name>